<dbReference type="EMBL" id="ML210296">
    <property type="protein sequence ID" value="TFK20557.1"/>
    <property type="molecule type" value="Genomic_DNA"/>
</dbReference>
<keyword evidence="4" id="KW-1185">Reference proteome</keyword>
<evidence type="ECO:0000259" key="2">
    <source>
        <dbReference type="Pfam" id="PF17667"/>
    </source>
</evidence>
<name>A0A5C3KKT5_COPMA</name>
<dbReference type="InterPro" id="IPR040976">
    <property type="entry name" value="Pkinase_fungal"/>
</dbReference>
<dbReference type="PANTHER" id="PTHR38248">
    <property type="entry name" value="FUNK1 6"/>
    <property type="match status" value="1"/>
</dbReference>
<reference evidence="3 4" key="1">
    <citation type="journal article" date="2019" name="Nat. Ecol. Evol.">
        <title>Megaphylogeny resolves global patterns of mushroom evolution.</title>
        <authorList>
            <person name="Varga T."/>
            <person name="Krizsan K."/>
            <person name="Foldi C."/>
            <person name="Dima B."/>
            <person name="Sanchez-Garcia M."/>
            <person name="Sanchez-Ramirez S."/>
            <person name="Szollosi G.J."/>
            <person name="Szarkandi J.G."/>
            <person name="Papp V."/>
            <person name="Albert L."/>
            <person name="Andreopoulos W."/>
            <person name="Angelini C."/>
            <person name="Antonin V."/>
            <person name="Barry K.W."/>
            <person name="Bougher N.L."/>
            <person name="Buchanan P."/>
            <person name="Buyck B."/>
            <person name="Bense V."/>
            <person name="Catcheside P."/>
            <person name="Chovatia M."/>
            <person name="Cooper J."/>
            <person name="Damon W."/>
            <person name="Desjardin D."/>
            <person name="Finy P."/>
            <person name="Geml J."/>
            <person name="Haridas S."/>
            <person name="Hughes K."/>
            <person name="Justo A."/>
            <person name="Karasinski D."/>
            <person name="Kautmanova I."/>
            <person name="Kiss B."/>
            <person name="Kocsube S."/>
            <person name="Kotiranta H."/>
            <person name="LaButti K.M."/>
            <person name="Lechner B.E."/>
            <person name="Liimatainen K."/>
            <person name="Lipzen A."/>
            <person name="Lukacs Z."/>
            <person name="Mihaltcheva S."/>
            <person name="Morgado L.N."/>
            <person name="Niskanen T."/>
            <person name="Noordeloos M.E."/>
            <person name="Ohm R.A."/>
            <person name="Ortiz-Santana B."/>
            <person name="Ovrebo C."/>
            <person name="Racz N."/>
            <person name="Riley R."/>
            <person name="Savchenko A."/>
            <person name="Shiryaev A."/>
            <person name="Soop K."/>
            <person name="Spirin V."/>
            <person name="Szebenyi C."/>
            <person name="Tomsovsky M."/>
            <person name="Tulloss R.E."/>
            <person name="Uehling J."/>
            <person name="Grigoriev I.V."/>
            <person name="Vagvolgyi C."/>
            <person name="Papp T."/>
            <person name="Martin F.M."/>
            <person name="Miettinen O."/>
            <person name="Hibbett D.S."/>
            <person name="Nagy L.G."/>
        </authorList>
    </citation>
    <scope>NUCLEOTIDE SEQUENCE [LARGE SCALE GENOMIC DNA]</scope>
    <source>
        <strain evidence="3 4">CBS 121175</strain>
    </source>
</reference>
<feature type="region of interest" description="Disordered" evidence="1">
    <location>
        <begin position="1"/>
        <end position="29"/>
    </location>
</feature>
<dbReference type="GO" id="GO:0004672">
    <property type="term" value="F:protein kinase activity"/>
    <property type="evidence" value="ECO:0007669"/>
    <property type="project" value="InterPro"/>
</dbReference>
<gene>
    <name evidence="3" type="ORF">FA15DRAFT_720165</name>
</gene>
<feature type="domain" description="Fungal-type protein kinase" evidence="2">
    <location>
        <begin position="658"/>
        <end position="810"/>
    </location>
</feature>
<dbReference type="PANTHER" id="PTHR38248:SF2">
    <property type="entry name" value="FUNK1 11"/>
    <property type="match status" value="1"/>
</dbReference>
<evidence type="ECO:0000256" key="1">
    <source>
        <dbReference type="SAM" id="MobiDB-lite"/>
    </source>
</evidence>
<dbReference type="STRING" id="230819.A0A5C3KKT5"/>
<accession>A0A5C3KKT5</accession>
<dbReference type="Gene3D" id="1.10.510.10">
    <property type="entry name" value="Transferase(Phosphotransferase) domain 1"/>
    <property type="match status" value="1"/>
</dbReference>
<protein>
    <recommendedName>
        <fullName evidence="2">Fungal-type protein kinase domain-containing protein</fullName>
    </recommendedName>
</protein>
<dbReference type="SUPFAM" id="SSF56112">
    <property type="entry name" value="Protein kinase-like (PK-like)"/>
    <property type="match status" value="1"/>
</dbReference>
<dbReference type="Proteomes" id="UP000307440">
    <property type="component" value="Unassembled WGS sequence"/>
</dbReference>
<dbReference type="PROSITE" id="PS00109">
    <property type="entry name" value="PROTEIN_KINASE_TYR"/>
    <property type="match status" value="1"/>
</dbReference>
<feature type="region of interest" description="Disordered" evidence="1">
    <location>
        <begin position="952"/>
        <end position="994"/>
    </location>
</feature>
<proteinExistence type="predicted"/>
<sequence>MSQRPQPANTPSYSNNGQTPRKTQTLASSVSAAFTNLKKQRDRRMENMKDHTFSCAPAEWFTAFLDDSSNEKWSAETASDVRTQLGEAIFNEERGWNPLPKEDNVYATLNGIYESIIKKAKTISGDDGLKQTTVFRTTPNEPLKRDVLGKKTRPDGQSGMIILPAVKVGLRRGPRLAAKHGSKEKLPEISKQASECAGIYEFKKDKADRPENEKQMVHGASELFYNDPRRRFTFGVTIEGTATRLWFFNHSFICITHEFDCNTDPDSLVRFFLYMTFASEEQLGFDQTVKRLEEATEAYFLYKVEGNYYRTVGNPLAEDSAWLMNSRAVRVWTVRLADKDGKFLSEQENVLKDVWLYDDATSERENYEKLIAAAQNEDKMNPPDNKDDSRTSTLQTLFLTIDHDWAVQLEGGGDDITCLRPDSAKPVLCSQASKGSKRHSTKPAPNPGATVGAAPMPKVDLKHHRRIHRRVIFREIDGLRGSDANDAMQSLAQDAHVTRSALTRATTSPYQLEFQWFYGLQRKNFNIHDSAPFTITDKQCDAYLTMVSPTERNTPTLDTLNSTNNETGYHSDVYTTISAKLSTIGQPPPSGTACGPFGGLAVWRSPFSPRPGDLARASCRSLSNPNYTTQHSLSMVHTYLMPNGHRQGRKRKKCISLYEIDNFKLALQCIVLYAEGLNTFREIGYLHRDISYGNCLVFIPEGGNPIPKISDLEYCKAYSDVSEHDPITGTPEFMATEVRFGMHLFTPVTVPILKVAPKTYTRPKDIFMIEDKDTPVTNECAIVAEPEDIKPFHVHFYHDLEGLIWLLIWFILTHVPVSFKGIMTKDQISKWRFRIDSLFHADPAPRIRLLRGGLFDFKDDIMSWGWYQDLEPVINILDCIASMGNAYAELEKVPQCDLGDGCHRWSDDKFGRNVYEEVWTSCTTALWAILVDKKEAWKVKSMWDLPIVKDEDQSGESSSVVGGKCPATEGDVFEEDGNRAAKRTNTREGGSNLR</sequence>
<evidence type="ECO:0000313" key="3">
    <source>
        <dbReference type="EMBL" id="TFK20557.1"/>
    </source>
</evidence>
<dbReference type="InterPro" id="IPR008266">
    <property type="entry name" value="Tyr_kinase_AS"/>
</dbReference>
<dbReference type="AlphaFoldDB" id="A0A5C3KKT5"/>
<feature type="region of interest" description="Disordered" evidence="1">
    <location>
        <begin position="429"/>
        <end position="455"/>
    </location>
</feature>
<evidence type="ECO:0000313" key="4">
    <source>
        <dbReference type="Proteomes" id="UP000307440"/>
    </source>
</evidence>
<dbReference type="Pfam" id="PF17667">
    <property type="entry name" value="Pkinase_fungal"/>
    <property type="match status" value="2"/>
</dbReference>
<dbReference type="InterPro" id="IPR011009">
    <property type="entry name" value="Kinase-like_dom_sf"/>
</dbReference>
<feature type="domain" description="Fungal-type protein kinase" evidence="2">
    <location>
        <begin position="184"/>
        <end position="474"/>
    </location>
</feature>
<organism evidence="3 4">
    <name type="scientific">Coprinopsis marcescibilis</name>
    <name type="common">Agaric fungus</name>
    <name type="synonym">Psathyrella marcescibilis</name>
    <dbReference type="NCBI Taxonomy" id="230819"/>
    <lineage>
        <taxon>Eukaryota</taxon>
        <taxon>Fungi</taxon>
        <taxon>Dikarya</taxon>
        <taxon>Basidiomycota</taxon>
        <taxon>Agaricomycotina</taxon>
        <taxon>Agaricomycetes</taxon>
        <taxon>Agaricomycetidae</taxon>
        <taxon>Agaricales</taxon>
        <taxon>Agaricineae</taxon>
        <taxon>Psathyrellaceae</taxon>
        <taxon>Coprinopsis</taxon>
    </lineage>
</organism>
<dbReference type="OrthoDB" id="3260094at2759"/>